<accession>A0A211ZCA5</accession>
<name>A0A211ZCA5_9PROT</name>
<dbReference type="Proteomes" id="UP000196655">
    <property type="component" value="Unassembled WGS sequence"/>
</dbReference>
<keyword evidence="6" id="KW-1185">Reference proteome</keyword>
<dbReference type="InterPro" id="IPR046335">
    <property type="entry name" value="LacI/GalR-like_sensor"/>
</dbReference>
<proteinExistence type="predicted"/>
<dbReference type="Gene3D" id="1.10.260.40">
    <property type="entry name" value="lambda repressor-like DNA-binding domains"/>
    <property type="match status" value="1"/>
</dbReference>
<dbReference type="InterPro" id="IPR000843">
    <property type="entry name" value="HTH_LacI"/>
</dbReference>
<keyword evidence="1" id="KW-0805">Transcription regulation</keyword>
<dbReference type="GO" id="GO:0000976">
    <property type="term" value="F:transcription cis-regulatory region binding"/>
    <property type="evidence" value="ECO:0007669"/>
    <property type="project" value="TreeGrafter"/>
</dbReference>
<dbReference type="STRING" id="1122125.GCA_000423185_00803"/>
<dbReference type="Gene3D" id="3.40.50.2300">
    <property type="match status" value="2"/>
</dbReference>
<dbReference type="RefSeq" id="WP_088155851.1">
    <property type="nucleotide sequence ID" value="NZ_NHON01000091.1"/>
</dbReference>
<dbReference type="EMBL" id="NHON01000091">
    <property type="protein sequence ID" value="OWJ62747.1"/>
    <property type="molecule type" value="Genomic_DNA"/>
</dbReference>
<organism evidence="5 6">
    <name type="scientific">Inquilinus limosus</name>
    <dbReference type="NCBI Taxonomy" id="171674"/>
    <lineage>
        <taxon>Bacteria</taxon>
        <taxon>Pseudomonadati</taxon>
        <taxon>Pseudomonadota</taxon>
        <taxon>Alphaproteobacteria</taxon>
        <taxon>Rhodospirillales</taxon>
        <taxon>Rhodospirillaceae</taxon>
        <taxon>Inquilinus</taxon>
    </lineage>
</organism>
<dbReference type="OrthoDB" id="7170131at2"/>
<evidence type="ECO:0000313" key="5">
    <source>
        <dbReference type="EMBL" id="OWJ62747.1"/>
    </source>
</evidence>
<sequence length="340" mass="35862">MRDETAAKPGRKPRIEDVAALAGTSPMTVSRALRGEGRVSPETLARIHAAVEALGYVPNLSASSLASRRSGILAVLVPTIGNSVFSETVRGVADAAEAAGLHLLIGDYAYSDDKRRQLVRALVGRRPDALVLVGAVQDEAARTLLRQHDDIPVVETWELSDDPVDMAVGFSNFSAGAEVARHLVGGGRRRCAFVGSAESRAAARLAGFTAALAEAGAAPPETETPADLSIEAGRVSLDRLLARAPDLDGVFFATDVMAVGGLLECQRRSIDVPGRIAIVGLGDLEIGRQLRPALTTVRIPAYEMGRRAGELILARLGKGAPPREGRIIDLGFSLVRRQSS</sequence>
<feature type="domain" description="HTH lacI-type" evidence="4">
    <location>
        <begin position="13"/>
        <end position="67"/>
    </location>
</feature>
<evidence type="ECO:0000256" key="1">
    <source>
        <dbReference type="ARBA" id="ARBA00023015"/>
    </source>
</evidence>
<evidence type="ECO:0000256" key="3">
    <source>
        <dbReference type="ARBA" id="ARBA00023163"/>
    </source>
</evidence>
<dbReference type="SUPFAM" id="SSF47413">
    <property type="entry name" value="lambda repressor-like DNA-binding domains"/>
    <property type="match status" value="1"/>
</dbReference>
<keyword evidence="3" id="KW-0804">Transcription</keyword>
<dbReference type="CDD" id="cd01575">
    <property type="entry name" value="PBP1_GntR"/>
    <property type="match status" value="1"/>
</dbReference>
<dbReference type="AlphaFoldDB" id="A0A211ZCA5"/>
<dbReference type="Pfam" id="PF00356">
    <property type="entry name" value="LacI"/>
    <property type="match status" value="1"/>
</dbReference>
<dbReference type="Pfam" id="PF13377">
    <property type="entry name" value="Peripla_BP_3"/>
    <property type="match status" value="1"/>
</dbReference>
<dbReference type="SUPFAM" id="SSF53822">
    <property type="entry name" value="Periplasmic binding protein-like I"/>
    <property type="match status" value="1"/>
</dbReference>
<dbReference type="GO" id="GO:0003700">
    <property type="term" value="F:DNA-binding transcription factor activity"/>
    <property type="evidence" value="ECO:0007669"/>
    <property type="project" value="TreeGrafter"/>
</dbReference>
<dbReference type="PANTHER" id="PTHR30146">
    <property type="entry name" value="LACI-RELATED TRANSCRIPTIONAL REPRESSOR"/>
    <property type="match status" value="1"/>
</dbReference>
<evidence type="ECO:0000256" key="2">
    <source>
        <dbReference type="ARBA" id="ARBA00023125"/>
    </source>
</evidence>
<dbReference type="InterPro" id="IPR028082">
    <property type="entry name" value="Peripla_BP_I"/>
</dbReference>
<keyword evidence="2" id="KW-0238">DNA-binding</keyword>
<evidence type="ECO:0000313" key="6">
    <source>
        <dbReference type="Proteomes" id="UP000196655"/>
    </source>
</evidence>
<gene>
    <name evidence="5" type="ORF">BWR60_29735</name>
</gene>
<comment type="caution">
    <text evidence="5">The sequence shown here is derived from an EMBL/GenBank/DDBJ whole genome shotgun (WGS) entry which is preliminary data.</text>
</comment>
<reference evidence="6" key="1">
    <citation type="submission" date="2017-05" db="EMBL/GenBank/DDBJ databases">
        <authorList>
            <person name="Macchi M."/>
            <person name="Festa S."/>
            <person name="Coppotelli B.M."/>
            <person name="Morelli I.S."/>
        </authorList>
    </citation>
    <scope>NUCLEOTIDE SEQUENCE [LARGE SCALE GENOMIC DNA]</scope>
    <source>
        <strain evidence="6">I</strain>
    </source>
</reference>
<dbReference type="PROSITE" id="PS50932">
    <property type="entry name" value="HTH_LACI_2"/>
    <property type="match status" value="1"/>
</dbReference>
<evidence type="ECO:0000259" key="4">
    <source>
        <dbReference type="PROSITE" id="PS50932"/>
    </source>
</evidence>
<protein>
    <recommendedName>
        <fullName evidence="4">HTH lacI-type domain-containing protein</fullName>
    </recommendedName>
</protein>
<dbReference type="PANTHER" id="PTHR30146:SF33">
    <property type="entry name" value="TRANSCRIPTIONAL REGULATOR"/>
    <property type="match status" value="1"/>
</dbReference>
<dbReference type="SMART" id="SM00354">
    <property type="entry name" value="HTH_LACI"/>
    <property type="match status" value="1"/>
</dbReference>
<dbReference type="InterPro" id="IPR010982">
    <property type="entry name" value="Lambda_DNA-bd_dom_sf"/>
</dbReference>
<dbReference type="CDD" id="cd01392">
    <property type="entry name" value="HTH_LacI"/>
    <property type="match status" value="1"/>
</dbReference>